<evidence type="ECO:0000256" key="6">
    <source>
        <dbReference type="ARBA" id="ARBA00023136"/>
    </source>
</evidence>
<dbReference type="CDD" id="cd01127">
    <property type="entry name" value="TrwB_TraG_TraD_VirD4"/>
    <property type="match status" value="1"/>
</dbReference>
<evidence type="ECO:0000256" key="2">
    <source>
        <dbReference type="ARBA" id="ARBA00008806"/>
    </source>
</evidence>
<name>A0ABQ1E0I1_9FIRM</name>
<keyword evidence="5 7" id="KW-1133">Transmembrane helix</keyword>
<dbReference type="InterPro" id="IPR027417">
    <property type="entry name" value="P-loop_NTPase"/>
</dbReference>
<sequence>MKRDSNGSAVLLWAALAVFVVWLALLGGGCCGEGLRLFEWLNAFSAALETPFSIHITPYTKKFVLIALAFYGFAVAWYYSEKGNRRPGEEHGSAYWGRPKEVCAHFRTKKNDRYLLISKHIRISMNVRALPPQHQVNANILVIGGSGAGKTRFFIKPNLMQAECSYIVCDPKGETYRAVGGLLEKMGYEVTIFNLIDMKQSDCYNPFAYLHTDIDAFRLINTLIQNTTPQKSQTSDPFWDKAETAFLSALILYLFHEAPESERNFGTLMYMVINAEAREEDESYRSPVDLLFDDLERVDEDHIAVKNWKVFKQAGPETNCQGLFHQIHKKSTKKVPEAPYGS</sequence>
<evidence type="ECO:0000256" key="1">
    <source>
        <dbReference type="ARBA" id="ARBA00004651"/>
    </source>
</evidence>
<dbReference type="InterPro" id="IPR051539">
    <property type="entry name" value="T4SS-coupling_protein"/>
</dbReference>
<dbReference type="Proteomes" id="UP000620147">
    <property type="component" value="Unassembled WGS sequence"/>
</dbReference>
<accession>A0ABQ1E0I1</accession>
<dbReference type="PROSITE" id="PS51257">
    <property type="entry name" value="PROKAR_LIPOPROTEIN"/>
    <property type="match status" value="1"/>
</dbReference>
<organism evidence="8 9">
    <name type="scientific">Butyricicoccus faecihominis</name>
    <dbReference type="NCBI Taxonomy" id="1712515"/>
    <lineage>
        <taxon>Bacteria</taxon>
        <taxon>Bacillati</taxon>
        <taxon>Bacillota</taxon>
        <taxon>Clostridia</taxon>
        <taxon>Eubacteriales</taxon>
        <taxon>Butyricicoccaceae</taxon>
        <taxon>Butyricicoccus</taxon>
    </lineage>
</organism>
<protein>
    <recommendedName>
        <fullName evidence="10">Conjugal transfer protein TraG</fullName>
    </recommendedName>
</protein>
<feature type="transmembrane region" description="Helical" evidence="7">
    <location>
        <begin position="63"/>
        <end position="80"/>
    </location>
</feature>
<dbReference type="Gene3D" id="3.40.50.300">
    <property type="entry name" value="P-loop containing nucleotide triphosphate hydrolases"/>
    <property type="match status" value="1"/>
</dbReference>
<evidence type="ECO:0000313" key="8">
    <source>
        <dbReference type="EMBL" id="GFO88474.1"/>
    </source>
</evidence>
<reference evidence="8 9" key="1">
    <citation type="submission" date="2020-06" db="EMBL/GenBank/DDBJ databases">
        <title>Characterization of fructooligosaccharide metabolism and fructooligosaccharide-degrading enzymes in human commensal butyrate producers.</title>
        <authorList>
            <person name="Tanno H."/>
            <person name="Fujii T."/>
            <person name="Hirano K."/>
            <person name="Maeno S."/>
            <person name="Tonozuka T."/>
            <person name="Sakamoto M."/>
            <person name="Ohkuma M."/>
            <person name="Tochio T."/>
            <person name="Endo A."/>
        </authorList>
    </citation>
    <scope>NUCLEOTIDE SEQUENCE [LARGE SCALE GENOMIC DNA]</scope>
    <source>
        <strain evidence="8 9">JCM 31056</strain>
    </source>
</reference>
<proteinExistence type="inferred from homology"/>
<evidence type="ECO:0008006" key="10">
    <source>
        <dbReference type="Google" id="ProtNLM"/>
    </source>
</evidence>
<dbReference type="EMBL" id="BLYJ01000019">
    <property type="protein sequence ID" value="GFO88474.1"/>
    <property type="molecule type" value="Genomic_DNA"/>
</dbReference>
<keyword evidence="9" id="KW-1185">Reference proteome</keyword>
<comment type="subcellular location">
    <subcellularLocation>
        <location evidence="1">Cell membrane</location>
        <topology evidence="1">Multi-pass membrane protein</topology>
    </subcellularLocation>
</comment>
<evidence type="ECO:0000256" key="3">
    <source>
        <dbReference type="ARBA" id="ARBA00022475"/>
    </source>
</evidence>
<dbReference type="PANTHER" id="PTHR37937:SF1">
    <property type="entry name" value="CONJUGATIVE TRANSFER: DNA TRANSPORT"/>
    <property type="match status" value="1"/>
</dbReference>
<evidence type="ECO:0000313" key="9">
    <source>
        <dbReference type="Proteomes" id="UP000620147"/>
    </source>
</evidence>
<evidence type="ECO:0000256" key="4">
    <source>
        <dbReference type="ARBA" id="ARBA00022692"/>
    </source>
</evidence>
<gene>
    <name evidence="8" type="ORF">BUFA31_16380</name>
</gene>
<dbReference type="PANTHER" id="PTHR37937">
    <property type="entry name" value="CONJUGATIVE TRANSFER: DNA TRANSPORT"/>
    <property type="match status" value="1"/>
</dbReference>
<dbReference type="RefSeq" id="WP_188885869.1">
    <property type="nucleotide sequence ID" value="NZ_BLYJ01000019.1"/>
</dbReference>
<dbReference type="InterPro" id="IPR003688">
    <property type="entry name" value="TraG/VirD4"/>
</dbReference>
<evidence type="ECO:0000256" key="7">
    <source>
        <dbReference type="SAM" id="Phobius"/>
    </source>
</evidence>
<dbReference type="SUPFAM" id="SSF52540">
    <property type="entry name" value="P-loop containing nucleoside triphosphate hydrolases"/>
    <property type="match status" value="1"/>
</dbReference>
<evidence type="ECO:0000256" key="5">
    <source>
        <dbReference type="ARBA" id="ARBA00022989"/>
    </source>
</evidence>
<keyword evidence="6 7" id="KW-0472">Membrane</keyword>
<dbReference type="Pfam" id="PF02534">
    <property type="entry name" value="T4SS-DNA_transf"/>
    <property type="match status" value="1"/>
</dbReference>
<keyword evidence="4 7" id="KW-0812">Transmembrane</keyword>
<comment type="similarity">
    <text evidence="2">Belongs to the VirD4/TraG family.</text>
</comment>
<keyword evidence="3" id="KW-1003">Cell membrane</keyword>
<comment type="caution">
    <text evidence="8">The sequence shown here is derived from an EMBL/GenBank/DDBJ whole genome shotgun (WGS) entry which is preliminary data.</text>
</comment>